<protein>
    <submittedName>
        <fullName evidence="1">Uncharacterized protein</fullName>
    </submittedName>
</protein>
<name>A0A9J6ZNI5_9BACT</name>
<accession>A0A9J6ZNI5</accession>
<reference evidence="1" key="2">
    <citation type="submission" date="2022-06" db="EMBL/GenBank/DDBJ databases">
        <title>Xiashengella guii gen. nov. sp. nov., a bacterium isolated form anaerobic digestion tank.</title>
        <authorList>
            <person name="Huang H."/>
        </authorList>
    </citation>
    <scope>NUCLEOTIDE SEQUENCE</scope>
    <source>
        <strain evidence="1">Ai-910</strain>
    </source>
</reference>
<reference evidence="1" key="1">
    <citation type="submission" date="2022-05" db="EMBL/GenBank/DDBJ databases">
        <authorList>
            <person name="Sun X."/>
        </authorList>
    </citation>
    <scope>NUCLEOTIDE SEQUENCE</scope>
    <source>
        <strain evidence="1">Ai-910</strain>
    </source>
</reference>
<gene>
    <name evidence="1" type="ORF">M9189_09500</name>
</gene>
<proteinExistence type="predicted"/>
<dbReference type="SUPFAM" id="SSF54001">
    <property type="entry name" value="Cysteine proteinases"/>
    <property type="match status" value="1"/>
</dbReference>
<dbReference type="RefSeq" id="WP_250722702.1">
    <property type="nucleotide sequence ID" value="NZ_CP098400.1"/>
</dbReference>
<dbReference type="InterPro" id="IPR038765">
    <property type="entry name" value="Papain-like_cys_pep_sf"/>
</dbReference>
<keyword evidence="2" id="KW-1185">Reference proteome</keyword>
<dbReference type="PROSITE" id="PS51257">
    <property type="entry name" value="PROKAR_LIPOPROTEIN"/>
    <property type="match status" value="1"/>
</dbReference>
<evidence type="ECO:0000313" key="2">
    <source>
        <dbReference type="Proteomes" id="UP001056426"/>
    </source>
</evidence>
<organism evidence="1 2">
    <name type="scientific">Xiashengella succiniciproducens</name>
    <dbReference type="NCBI Taxonomy" id="2949635"/>
    <lineage>
        <taxon>Bacteria</taxon>
        <taxon>Pseudomonadati</taxon>
        <taxon>Bacteroidota</taxon>
        <taxon>Bacteroidia</taxon>
        <taxon>Marinilabiliales</taxon>
        <taxon>Marinilabiliaceae</taxon>
        <taxon>Xiashengella</taxon>
    </lineage>
</organism>
<dbReference type="AlphaFoldDB" id="A0A9J6ZNI5"/>
<dbReference type="EMBL" id="CP098400">
    <property type="protein sequence ID" value="URW79086.1"/>
    <property type="molecule type" value="Genomic_DNA"/>
</dbReference>
<evidence type="ECO:0000313" key="1">
    <source>
        <dbReference type="EMBL" id="URW79086.1"/>
    </source>
</evidence>
<dbReference type="Proteomes" id="UP001056426">
    <property type="component" value="Chromosome"/>
</dbReference>
<sequence length="423" mass="47716">MMKKLLILFIVVIVFGSCQKEEVGKNIVGDETLISDINVSKLNSEAKRYYGNMAKFISLTTSDLKSIHVSRLKSSSSEDTDSLLNPIVEEFANLEIVDESGSQISFFDLSDSDREIFLDHWVTACAADMTPKLNDSIIGKELEEYVQIQNDAFDEVMEELGNSDTTKLKSSVAKLSQNELYGMISSRVVERIKEKSETYANELLQKKPELSSTLKSSTSHPDYVDPSKVLEQLRSHADRGNVLINLPGSVWLSAYLFYYDPLAITKYVGIGKYPPGHVSIIKQTKSNLPTSIYGDGVTISSQNGRGVIDENVNTHWNCKAHLCYVKKRKWQWRGFKSGFKTVYPDADKVIAYAESQIGKPYCSGWDFITAKSRTSCFICTTITWRSFDREGFNIHRLLARWMPTIAPADILLSDHVVEKHKIK</sequence>
<dbReference type="KEGG" id="alkq:M9189_09500"/>